<organism evidence="2 3">
    <name type="scientific">Mugilogobius chulae</name>
    <name type="common">yellowstripe goby</name>
    <dbReference type="NCBI Taxonomy" id="88201"/>
    <lineage>
        <taxon>Eukaryota</taxon>
        <taxon>Metazoa</taxon>
        <taxon>Chordata</taxon>
        <taxon>Craniata</taxon>
        <taxon>Vertebrata</taxon>
        <taxon>Euteleostomi</taxon>
        <taxon>Actinopterygii</taxon>
        <taxon>Neopterygii</taxon>
        <taxon>Teleostei</taxon>
        <taxon>Neoteleostei</taxon>
        <taxon>Acanthomorphata</taxon>
        <taxon>Gobiaria</taxon>
        <taxon>Gobiiformes</taxon>
        <taxon>Gobioidei</taxon>
        <taxon>Gobiidae</taxon>
        <taxon>Gobionellinae</taxon>
        <taxon>Mugilogobius</taxon>
    </lineage>
</organism>
<accession>A0AAW0NZW0</accession>
<feature type="region of interest" description="Disordered" evidence="1">
    <location>
        <begin position="13"/>
        <end position="44"/>
    </location>
</feature>
<evidence type="ECO:0000256" key="1">
    <source>
        <dbReference type="SAM" id="MobiDB-lite"/>
    </source>
</evidence>
<keyword evidence="3" id="KW-1185">Reference proteome</keyword>
<reference evidence="3" key="1">
    <citation type="submission" date="2024-04" db="EMBL/GenBank/DDBJ databases">
        <title>Salinicola lusitanus LLJ914,a marine bacterium isolated from the Okinawa Trough.</title>
        <authorList>
            <person name="Li J."/>
        </authorList>
    </citation>
    <scope>NUCLEOTIDE SEQUENCE [LARGE SCALE GENOMIC DNA]</scope>
</reference>
<dbReference type="Proteomes" id="UP001460270">
    <property type="component" value="Unassembled WGS sequence"/>
</dbReference>
<dbReference type="EMBL" id="JBBPFD010000009">
    <property type="protein sequence ID" value="KAK7913206.1"/>
    <property type="molecule type" value="Genomic_DNA"/>
</dbReference>
<protein>
    <submittedName>
        <fullName evidence="2">Uncharacterized protein</fullName>
    </submittedName>
</protein>
<dbReference type="AlphaFoldDB" id="A0AAW0NZW0"/>
<comment type="caution">
    <text evidence="2">The sequence shown here is derived from an EMBL/GenBank/DDBJ whole genome shotgun (WGS) entry which is preliminary data.</text>
</comment>
<evidence type="ECO:0000313" key="2">
    <source>
        <dbReference type="EMBL" id="KAK7913206.1"/>
    </source>
</evidence>
<feature type="compositionally biased region" description="Basic and acidic residues" evidence="1">
    <location>
        <begin position="13"/>
        <end position="36"/>
    </location>
</feature>
<proteinExistence type="predicted"/>
<evidence type="ECO:0000313" key="3">
    <source>
        <dbReference type="Proteomes" id="UP001460270"/>
    </source>
</evidence>
<name>A0AAW0NZW0_9GOBI</name>
<sequence>MIDKLKKFVAEMQRKESTLQKDKQATSELEEVKAEGSNEEGVCSGLQQDLRQSDQQRLLLEIMCTTLQQRLQISEEELLLQVQKNRQRRRPRGHLKNSAPCR</sequence>
<gene>
    <name evidence="2" type="ORF">WMY93_013417</name>
</gene>